<proteinExistence type="predicted"/>
<dbReference type="Gene3D" id="2.120.10.30">
    <property type="entry name" value="TolB, C-terminal domain"/>
    <property type="match status" value="1"/>
</dbReference>
<gene>
    <name evidence="2" type="ORF">SAMN02745752_00597</name>
</gene>
<dbReference type="STRING" id="1122209.SAMN02745752_00597"/>
<dbReference type="SUPFAM" id="SSF50952">
    <property type="entry name" value="Soluble quinoprotein glucose dehydrogenase"/>
    <property type="match status" value="1"/>
</dbReference>
<evidence type="ECO:0000313" key="2">
    <source>
        <dbReference type="EMBL" id="SFX11607.1"/>
    </source>
</evidence>
<dbReference type="InterPro" id="IPR011042">
    <property type="entry name" value="6-blade_b-propeller_TolB-like"/>
</dbReference>
<dbReference type="InterPro" id="IPR011041">
    <property type="entry name" value="Quinoprot_gluc/sorb_DH_b-prop"/>
</dbReference>
<reference evidence="2 3" key="1">
    <citation type="submission" date="2016-11" db="EMBL/GenBank/DDBJ databases">
        <authorList>
            <person name="Jaros S."/>
            <person name="Januszkiewicz K."/>
            <person name="Wedrychowicz H."/>
        </authorList>
    </citation>
    <scope>NUCLEOTIDE SEQUENCE [LARGE SCALE GENOMIC DNA]</scope>
    <source>
        <strain evidence="2 3">DSM 21637</strain>
    </source>
</reference>
<dbReference type="InterPro" id="IPR012938">
    <property type="entry name" value="Glc/Sorbosone_DH"/>
</dbReference>
<organism evidence="2 3">
    <name type="scientific">Marinospirillum alkaliphilum DSM 21637</name>
    <dbReference type="NCBI Taxonomy" id="1122209"/>
    <lineage>
        <taxon>Bacteria</taxon>
        <taxon>Pseudomonadati</taxon>
        <taxon>Pseudomonadota</taxon>
        <taxon>Gammaproteobacteria</taxon>
        <taxon>Oceanospirillales</taxon>
        <taxon>Oceanospirillaceae</taxon>
        <taxon>Marinospirillum</taxon>
    </lineage>
</organism>
<evidence type="ECO:0000313" key="3">
    <source>
        <dbReference type="Proteomes" id="UP000182350"/>
    </source>
</evidence>
<dbReference type="PANTHER" id="PTHR19328:SF75">
    <property type="entry name" value="ALDOSE SUGAR DEHYDROGENASE YLII"/>
    <property type="match status" value="1"/>
</dbReference>
<keyword evidence="3" id="KW-1185">Reference proteome</keyword>
<dbReference type="RefSeq" id="WP_072324795.1">
    <property type="nucleotide sequence ID" value="NZ_FPJW01000001.1"/>
</dbReference>
<dbReference type="EMBL" id="FPJW01000001">
    <property type="protein sequence ID" value="SFX11607.1"/>
    <property type="molecule type" value="Genomic_DNA"/>
</dbReference>
<feature type="domain" description="Glucose/Sorbosone dehydrogenase" evidence="1">
    <location>
        <begin position="41"/>
        <end position="371"/>
    </location>
</feature>
<evidence type="ECO:0000259" key="1">
    <source>
        <dbReference type="Pfam" id="PF07995"/>
    </source>
</evidence>
<accession>A0A1K1UFQ9</accession>
<dbReference type="AlphaFoldDB" id="A0A1K1UFQ9"/>
<sequence>MHYPGLLVLCLSLVLVSPVLQARVLESDLYPLQVEQLTDGLENPWSLVFLPEGEVLITERPGRLRRLIDGQLMPQPVSGLPPVHPTGQGGLLDLALHPDFEQNRWLYFSYVDRNREGYTTRVARGVYRSGRLSAVEVIFTAEPRSSGGRHFGSRLVFDHEGYLYITIGDRGEMQRAQDPADHAGSVIRLHADGRIPDTNPGVLKSGWRPEIYAIGTRNAQGMALHPETGEVWLQEHGPRGGDEVNRIQAGLNYGWPEVTHGRNYTGTSITPHQHLPGMESPLWHWTPSIAPSGMMFYTGELFPAWQGQLLVGALAGRLISRLEVSGSGDDWQVAEQERFFQVMNVRVRDVRQAPDGSIWVLTDDRNGQLLRLSPADRL</sequence>
<name>A0A1K1UFQ9_9GAMM</name>
<dbReference type="Pfam" id="PF07995">
    <property type="entry name" value="GSDH"/>
    <property type="match status" value="1"/>
</dbReference>
<protein>
    <submittedName>
        <fullName evidence="2">Glucose/arabinose dehydrogenase, beta-propeller fold</fullName>
    </submittedName>
</protein>
<dbReference type="PANTHER" id="PTHR19328">
    <property type="entry name" value="HEDGEHOG-INTERACTING PROTEIN"/>
    <property type="match status" value="1"/>
</dbReference>
<dbReference type="OrthoDB" id="9770043at2"/>
<dbReference type="Proteomes" id="UP000182350">
    <property type="component" value="Unassembled WGS sequence"/>
</dbReference>